<evidence type="ECO:0000256" key="3">
    <source>
        <dbReference type="ARBA" id="ARBA00022748"/>
    </source>
</evidence>
<keyword evidence="9" id="KW-1185">Reference proteome</keyword>
<sequence length="192" mass="21185">MSADVEQEPRRRGSRLVLLLPLAVFGLLAAAFYWGLWNNDDRLPSTLIGKPVPEFALPPIEGRQDGLSSADLQGQVSLVNVWASWCVPCRTENPLLVELAKAGTVPIYGINYKDDPEEALAFLEELGDPFTRIGADRSGRAAIDWGVYGLPETFVIDAEGRIAYKHVGPFDRRALEDDIVPVVRRLQAERGS</sequence>
<dbReference type="InterPro" id="IPR050553">
    <property type="entry name" value="Thioredoxin_ResA/DsbE_sf"/>
</dbReference>
<evidence type="ECO:0000256" key="2">
    <source>
        <dbReference type="ARBA" id="ARBA00007758"/>
    </source>
</evidence>
<evidence type="ECO:0000313" key="8">
    <source>
        <dbReference type="EMBL" id="KZD03059.1"/>
    </source>
</evidence>
<evidence type="ECO:0000256" key="4">
    <source>
        <dbReference type="ARBA" id="ARBA00023157"/>
    </source>
</evidence>
<evidence type="ECO:0000313" key="9">
    <source>
        <dbReference type="Proteomes" id="UP000076400"/>
    </source>
</evidence>
<name>A0A154VP94_9PROT</name>
<feature type="domain" description="Thioredoxin" evidence="7">
    <location>
        <begin position="46"/>
        <end position="188"/>
    </location>
</feature>
<dbReference type="InterPro" id="IPR013766">
    <property type="entry name" value="Thioredoxin_domain"/>
</dbReference>
<keyword evidence="3" id="KW-0201">Cytochrome c-type biogenesis</keyword>
<dbReference type="InterPro" id="IPR017937">
    <property type="entry name" value="Thioredoxin_CS"/>
</dbReference>
<accession>A0A154VP94</accession>
<dbReference type="PROSITE" id="PS00194">
    <property type="entry name" value="THIOREDOXIN_1"/>
    <property type="match status" value="1"/>
</dbReference>
<feature type="transmembrane region" description="Helical" evidence="6">
    <location>
        <begin position="16"/>
        <end position="37"/>
    </location>
</feature>
<dbReference type="AlphaFoldDB" id="A0A154VP94"/>
<organism evidence="8 9">
    <name type="scientific">Oceanibaculum pacificum</name>
    <dbReference type="NCBI Taxonomy" id="580166"/>
    <lineage>
        <taxon>Bacteria</taxon>
        <taxon>Pseudomonadati</taxon>
        <taxon>Pseudomonadota</taxon>
        <taxon>Alphaproteobacteria</taxon>
        <taxon>Rhodospirillales</taxon>
        <taxon>Oceanibaculaceae</taxon>
        <taxon>Oceanibaculum</taxon>
    </lineage>
</organism>
<dbReference type="GO" id="GO:0017004">
    <property type="term" value="P:cytochrome complex assembly"/>
    <property type="evidence" value="ECO:0007669"/>
    <property type="project" value="UniProtKB-KW"/>
</dbReference>
<evidence type="ECO:0000256" key="6">
    <source>
        <dbReference type="SAM" id="Phobius"/>
    </source>
</evidence>
<dbReference type="GO" id="GO:0030288">
    <property type="term" value="C:outer membrane-bounded periplasmic space"/>
    <property type="evidence" value="ECO:0007669"/>
    <property type="project" value="InterPro"/>
</dbReference>
<comment type="subcellular location">
    <subcellularLocation>
        <location evidence="1">Cell envelope</location>
    </subcellularLocation>
</comment>
<gene>
    <name evidence="8" type="ORF">AUP43_03290</name>
</gene>
<evidence type="ECO:0000256" key="1">
    <source>
        <dbReference type="ARBA" id="ARBA00004196"/>
    </source>
</evidence>
<dbReference type="InterPro" id="IPR004799">
    <property type="entry name" value="Periplasmic_diS_OxRdtase_DsbE"/>
</dbReference>
<comment type="similarity">
    <text evidence="2">Belongs to the thioredoxin family. DsbE subfamily.</text>
</comment>
<dbReference type="PANTHER" id="PTHR42852">
    <property type="entry name" value="THIOL:DISULFIDE INTERCHANGE PROTEIN DSBE"/>
    <property type="match status" value="1"/>
</dbReference>
<keyword evidence="4" id="KW-1015">Disulfide bond</keyword>
<dbReference type="GO" id="GO:0015036">
    <property type="term" value="F:disulfide oxidoreductase activity"/>
    <property type="evidence" value="ECO:0007669"/>
    <property type="project" value="InterPro"/>
</dbReference>
<dbReference type="NCBIfam" id="TIGR00385">
    <property type="entry name" value="dsbE"/>
    <property type="match status" value="1"/>
</dbReference>
<protein>
    <submittedName>
        <fullName evidence="8">Disulfide bond formation protein DsbE</fullName>
    </submittedName>
</protein>
<dbReference type="PROSITE" id="PS51352">
    <property type="entry name" value="THIOREDOXIN_2"/>
    <property type="match status" value="1"/>
</dbReference>
<dbReference type="InterPro" id="IPR036249">
    <property type="entry name" value="Thioredoxin-like_sf"/>
</dbReference>
<dbReference type="EMBL" id="LPXN01000149">
    <property type="protein sequence ID" value="KZD03059.1"/>
    <property type="molecule type" value="Genomic_DNA"/>
</dbReference>
<dbReference type="Pfam" id="PF08534">
    <property type="entry name" value="Redoxin"/>
    <property type="match status" value="1"/>
</dbReference>
<dbReference type="STRING" id="580166.AUP43_03290"/>
<evidence type="ECO:0000256" key="5">
    <source>
        <dbReference type="ARBA" id="ARBA00023284"/>
    </source>
</evidence>
<proteinExistence type="inferred from homology"/>
<dbReference type="RefSeq" id="WP_067559240.1">
    <property type="nucleotide sequence ID" value="NZ_LPXN01000149.1"/>
</dbReference>
<dbReference type="Gene3D" id="3.40.30.10">
    <property type="entry name" value="Glutaredoxin"/>
    <property type="match status" value="1"/>
</dbReference>
<dbReference type="SUPFAM" id="SSF52833">
    <property type="entry name" value="Thioredoxin-like"/>
    <property type="match status" value="1"/>
</dbReference>
<keyword evidence="5" id="KW-0676">Redox-active center</keyword>
<keyword evidence="6" id="KW-0472">Membrane</keyword>
<dbReference type="CDD" id="cd03010">
    <property type="entry name" value="TlpA_like_DsbE"/>
    <property type="match status" value="1"/>
</dbReference>
<evidence type="ECO:0000259" key="7">
    <source>
        <dbReference type="PROSITE" id="PS51352"/>
    </source>
</evidence>
<dbReference type="Proteomes" id="UP000076400">
    <property type="component" value="Unassembled WGS sequence"/>
</dbReference>
<dbReference type="PANTHER" id="PTHR42852:SF6">
    <property type="entry name" value="THIOL:DISULFIDE INTERCHANGE PROTEIN DSBE"/>
    <property type="match status" value="1"/>
</dbReference>
<comment type="caution">
    <text evidence="8">The sequence shown here is derived from an EMBL/GenBank/DDBJ whole genome shotgun (WGS) entry which is preliminary data.</text>
</comment>
<reference evidence="8 9" key="1">
    <citation type="submission" date="2015-12" db="EMBL/GenBank/DDBJ databases">
        <title>Genome sequence of Oceanibaculum pacificum MCCC 1A02656.</title>
        <authorList>
            <person name="Lu L."/>
            <person name="Lai Q."/>
            <person name="Shao Z."/>
            <person name="Qian P."/>
        </authorList>
    </citation>
    <scope>NUCLEOTIDE SEQUENCE [LARGE SCALE GENOMIC DNA]</scope>
    <source>
        <strain evidence="8 9">MCCC 1A02656</strain>
    </source>
</reference>
<dbReference type="InterPro" id="IPR013740">
    <property type="entry name" value="Redoxin"/>
</dbReference>
<keyword evidence="6" id="KW-0812">Transmembrane</keyword>
<keyword evidence="6" id="KW-1133">Transmembrane helix</keyword>